<dbReference type="RefSeq" id="XP_004221649.1">
    <property type="nucleotide sequence ID" value="XM_004221601.1"/>
</dbReference>
<organism evidence="1 2">
    <name type="scientific">Plasmodium cynomolgi (strain B)</name>
    <dbReference type="NCBI Taxonomy" id="1120755"/>
    <lineage>
        <taxon>Eukaryota</taxon>
        <taxon>Sar</taxon>
        <taxon>Alveolata</taxon>
        <taxon>Apicomplexa</taxon>
        <taxon>Aconoidasida</taxon>
        <taxon>Haemosporida</taxon>
        <taxon>Plasmodiidae</taxon>
        <taxon>Plasmodium</taxon>
        <taxon>Plasmodium (Plasmodium)</taxon>
    </lineage>
</organism>
<keyword evidence="2" id="KW-1185">Reference proteome</keyword>
<protein>
    <submittedName>
        <fullName evidence="1">Uncharacterized protein</fullName>
    </submittedName>
</protein>
<reference evidence="1 2" key="1">
    <citation type="journal article" date="2012" name="Nat. Genet.">
        <title>Plasmodium cynomolgi genome sequences provide insight into Plasmodium vivax and the monkey malaria clade.</title>
        <authorList>
            <person name="Tachibana S."/>
            <person name="Sullivan S.A."/>
            <person name="Kawai S."/>
            <person name="Nakamura S."/>
            <person name="Kim H.R."/>
            <person name="Goto N."/>
            <person name="Arisue N."/>
            <person name="Palacpac N.M.Q."/>
            <person name="Honma H."/>
            <person name="Yagi M."/>
            <person name="Tougan T."/>
            <person name="Katakai Y."/>
            <person name="Kaneko O."/>
            <person name="Mita T."/>
            <person name="Kita K."/>
            <person name="Yasutomi Y."/>
            <person name="Sutton P.L."/>
            <person name="Shakhbatyan R."/>
            <person name="Horii T."/>
            <person name="Yasunaga T."/>
            <person name="Barnwell J.W."/>
            <person name="Escalante A.A."/>
            <person name="Carlton J.M."/>
            <person name="Tanabe K."/>
        </authorList>
    </citation>
    <scope>NUCLEOTIDE SEQUENCE [LARGE SCALE GENOMIC DNA]</scope>
    <source>
        <strain evidence="1 2">B</strain>
    </source>
</reference>
<accession>K6V963</accession>
<dbReference type="KEGG" id="pcy:PCYB_072040"/>
<dbReference type="GeneID" id="14692050"/>
<dbReference type="AlphaFoldDB" id="K6V963"/>
<dbReference type="Proteomes" id="UP000006319">
    <property type="component" value="Chromosome 7"/>
</dbReference>
<evidence type="ECO:0000313" key="2">
    <source>
        <dbReference type="Proteomes" id="UP000006319"/>
    </source>
</evidence>
<sequence length="118" mass="13527">MALSAYLPKSVLKCLVVNYAVKLTPSNVTTHFSTAKIPESLKALYEKKVEQMELRKKKLDEKKKKWIRFKFRRHEKINSSLPRGSTTYFREVTRNYAIQAIIQAIGEQEKIGVATPAG</sequence>
<proteinExistence type="predicted"/>
<gene>
    <name evidence="1" type="ORF">PCYB_072040</name>
</gene>
<dbReference type="EMBL" id="DF157099">
    <property type="protein sequence ID" value="GAB65702.1"/>
    <property type="molecule type" value="Genomic_DNA"/>
</dbReference>
<dbReference type="OrthoDB" id="378099at2759"/>
<name>K6V963_PLACD</name>
<dbReference type="VEuPathDB" id="PlasmoDB:PCYB_072040"/>
<evidence type="ECO:0000313" key="1">
    <source>
        <dbReference type="EMBL" id="GAB65702.1"/>
    </source>
</evidence>
<feature type="non-terminal residue" evidence="1">
    <location>
        <position position="118"/>
    </location>
</feature>